<evidence type="ECO:0000256" key="7">
    <source>
        <dbReference type="PIRSR" id="PIRSR000524-50"/>
    </source>
</evidence>
<feature type="modified residue" description="N6-(pyridoxal phosphate)lysine" evidence="7">
    <location>
        <position position="193"/>
    </location>
</feature>
<evidence type="ECO:0000256" key="2">
    <source>
        <dbReference type="ARBA" id="ARBA00009236"/>
    </source>
</evidence>
<dbReference type="InterPro" id="IPR020578">
    <property type="entry name" value="Aminotrans_V_PyrdxlP_BS"/>
</dbReference>
<dbReference type="GO" id="GO:0004760">
    <property type="term" value="F:L-serine-pyruvate transaminase activity"/>
    <property type="evidence" value="ECO:0007669"/>
    <property type="project" value="TreeGrafter"/>
</dbReference>
<evidence type="ECO:0000256" key="8">
    <source>
        <dbReference type="RuleBase" id="RU004075"/>
    </source>
</evidence>
<feature type="binding site" evidence="6">
    <location>
        <position position="336"/>
    </location>
    <ligand>
        <name>substrate</name>
    </ligand>
</feature>
<evidence type="ECO:0000313" key="11">
    <source>
        <dbReference type="EMBL" id="MBO8463875.1"/>
    </source>
</evidence>
<accession>A0A9D9I0T6</accession>
<evidence type="ECO:0000259" key="10">
    <source>
        <dbReference type="Pfam" id="PF00266"/>
    </source>
</evidence>
<dbReference type="EMBL" id="JADIML010000221">
    <property type="protein sequence ID" value="MBO8463875.1"/>
    <property type="molecule type" value="Genomic_DNA"/>
</dbReference>
<dbReference type="Proteomes" id="UP000823618">
    <property type="component" value="Unassembled WGS sequence"/>
</dbReference>
<evidence type="ECO:0000256" key="6">
    <source>
        <dbReference type="PIRSR" id="PIRSR000524-1"/>
    </source>
</evidence>
<evidence type="ECO:0000256" key="1">
    <source>
        <dbReference type="ARBA" id="ARBA00001933"/>
    </source>
</evidence>
<dbReference type="Pfam" id="PF00266">
    <property type="entry name" value="Aminotran_5"/>
    <property type="match status" value="1"/>
</dbReference>
<evidence type="ECO:0000256" key="9">
    <source>
        <dbReference type="RuleBase" id="RU004504"/>
    </source>
</evidence>
<dbReference type="AlphaFoldDB" id="A0A9D9I0T6"/>
<reference evidence="11" key="1">
    <citation type="submission" date="2020-10" db="EMBL/GenBank/DDBJ databases">
        <authorList>
            <person name="Gilroy R."/>
        </authorList>
    </citation>
    <scope>NUCLEOTIDE SEQUENCE</scope>
    <source>
        <strain evidence="11">E3-2379</strain>
    </source>
</reference>
<dbReference type="PIRSF" id="PIRSF000524">
    <property type="entry name" value="SPT"/>
    <property type="match status" value="1"/>
</dbReference>
<dbReference type="GO" id="GO:0019265">
    <property type="term" value="P:glycine biosynthetic process, by transamination of glyoxylate"/>
    <property type="evidence" value="ECO:0007669"/>
    <property type="project" value="TreeGrafter"/>
</dbReference>
<organism evidence="11 12">
    <name type="scientific">Candidatus Scybalomonas excrementavium</name>
    <dbReference type="NCBI Taxonomy" id="2840943"/>
    <lineage>
        <taxon>Bacteria</taxon>
        <taxon>Bacillati</taxon>
        <taxon>Bacillota</taxon>
        <taxon>Clostridia</taxon>
        <taxon>Lachnospirales</taxon>
        <taxon>Lachnospiraceae</taxon>
        <taxon>Lachnospiraceae incertae sedis</taxon>
        <taxon>Candidatus Scybalomonas</taxon>
    </lineage>
</organism>
<dbReference type="InterPro" id="IPR015422">
    <property type="entry name" value="PyrdxlP-dep_Trfase_small"/>
</dbReference>
<evidence type="ECO:0000256" key="5">
    <source>
        <dbReference type="ARBA" id="ARBA00022898"/>
    </source>
</evidence>
<dbReference type="PROSITE" id="PS00595">
    <property type="entry name" value="AA_TRANSFER_CLASS_5"/>
    <property type="match status" value="1"/>
</dbReference>
<dbReference type="InterPro" id="IPR015421">
    <property type="entry name" value="PyrdxlP-dep_Trfase_major"/>
</dbReference>
<protein>
    <submittedName>
        <fullName evidence="11">Alanine--glyoxylate aminotransferase family protein</fullName>
    </submittedName>
</protein>
<evidence type="ECO:0000313" key="12">
    <source>
        <dbReference type="Proteomes" id="UP000823618"/>
    </source>
</evidence>
<keyword evidence="5 7" id="KW-0663">Pyridoxal phosphate</keyword>
<proteinExistence type="inferred from homology"/>
<dbReference type="PANTHER" id="PTHR21152:SF24">
    <property type="entry name" value="ALANINE--GLYOXYLATE AMINOTRANSFERASE 1"/>
    <property type="match status" value="1"/>
</dbReference>
<dbReference type="InterPro" id="IPR024169">
    <property type="entry name" value="SP_NH2Trfase/AEP_transaminase"/>
</dbReference>
<evidence type="ECO:0000256" key="3">
    <source>
        <dbReference type="ARBA" id="ARBA00022576"/>
    </source>
</evidence>
<reference evidence="11" key="2">
    <citation type="journal article" date="2021" name="PeerJ">
        <title>Extensive microbial diversity within the chicken gut microbiome revealed by metagenomics and culture.</title>
        <authorList>
            <person name="Gilroy R."/>
            <person name="Ravi A."/>
            <person name="Getino M."/>
            <person name="Pursley I."/>
            <person name="Horton D.L."/>
            <person name="Alikhan N.F."/>
            <person name="Baker D."/>
            <person name="Gharbi K."/>
            <person name="Hall N."/>
            <person name="Watson M."/>
            <person name="Adriaenssens E.M."/>
            <person name="Foster-Nyarko E."/>
            <person name="Jarju S."/>
            <person name="Secka A."/>
            <person name="Antonio M."/>
            <person name="Oren A."/>
            <person name="Chaudhuri R.R."/>
            <person name="La Ragione R."/>
            <person name="Hildebrand F."/>
            <person name="Pallen M.J."/>
        </authorList>
    </citation>
    <scope>NUCLEOTIDE SEQUENCE</scope>
    <source>
        <strain evidence="11">E3-2379</strain>
    </source>
</reference>
<dbReference type="Gene3D" id="3.40.640.10">
    <property type="entry name" value="Type I PLP-dependent aspartate aminotransferase-like (Major domain)"/>
    <property type="match status" value="1"/>
</dbReference>
<feature type="domain" description="Aminotransferase class V" evidence="10">
    <location>
        <begin position="32"/>
        <end position="324"/>
    </location>
</feature>
<dbReference type="InterPro" id="IPR000192">
    <property type="entry name" value="Aminotrans_V_dom"/>
</dbReference>
<name>A0A9D9I0T6_9FIRM</name>
<dbReference type="PANTHER" id="PTHR21152">
    <property type="entry name" value="AMINOTRANSFERASE CLASS V"/>
    <property type="match status" value="1"/>
</dbReference>
<dbReference type="SUPFAM" id="SSF53383">
    <property type="entry name" value="PLP-dependent transferases"/>
    <property type="match status" value="1"/>
</dbReference>
<comment type="cofactor">
    <cofactor evidence="1 7 9">
        <name>pyridoxal 5'-phosphate</name>
        <dbReference type="ChEBI" id="CHEBI:597326"/>
    </cofactor>
</comment>
<keyword evidence="3 11" id="KW-0032">Aminotransferase</keyword>
<comment type="caution">
    <text evidence="11">The sequence shown here is derived from an EMBL/GenBank/DDBJ whole genome shotgun (WGS) entry which is preliminary data.</text>
</comment>
<sequence>MKDCPLKIMTPGPVQVRENVRMARSLKTTNSDLDPVFYEEYKETCDKIAKMLHTTGTVYILSGEGILGLEAACASLTEQGDRVLVLDNGIYGNGFADFVTMYGGEAILYQKPYDHTLDVQELRKYLEKDSNFKYATVVHNDTPSGMTNDVMAIGKLLHEFGILSVVDSVSAMGGEELYVDEGKLDIVCGGSQKVVSAPPGLTFVSMSPRAMKAIEERKTPVASFYCNLLQFKDYDKKQWFPYTMPISDIYGLKVAIENILEDTEIINRHKTIARAVRKALIEGGLTLYGKNGYSNTVTAFCVPDMVSDKQILEYMKETFGIMLAGSFGIFAGKMIRIGHMGENANVKDIKETLEALYETLIHFGVPVKKEFGKTFLEAIEG</sequence>
<dbReference type="InterPro" id="IPR015424">
    <property type="entry name" value="PyrdxlP-dep_Trfase"/>
</dbReference>
<dbReference type="GO" id="GO:0008453">
    <property type="term" value="F:alanine-glyoxylate transaminase activity"/>
    <property type="evidence" value="ECO:0007669"/>
    <property type="project" value="TreeGrafter"/>
</dbReference>
<dbReference type="Gene3D" id="3.90.1150.10">
    <property type="entry name" value="Aspartate Aminotransferase, domain 1"/>
    <property type="match status" value="1"/>
</dbReference>
<comment type="similarity">
    <text evidence="2 8">Belongs to the class-V pyridoxal-phosphate-dependent aminotransferase family.</text>
</comment>
<gene>
    <name evidence="11" type="ORF">IAC13_08090</name>
</gene>
<keyword evidence="4" id="KW-0808">Transferase</keyword>
<evidence type="ECO:0000256" key="4">
    <source>
        <dbReference type="ARBA" id="ARBA00022679"/>
    </source>
</evidence>